<gene>
    <name evidence="1" type="ORF">ACFO9E_27685</name>
</gene>
<organism evidence="1 2">
    <name type="scientific">Streptomyces maoxianensis</name>
    <dbReference type="NCBI Taxonomy" id="1459942"/>
    <lineage>
        <taxon>Bacteria</taxon>
        <taxon>Bacillati</taxon>
        <taxon>Actinomycetota</taxon>
        <taxon>Actinomycetes</taxon>
        <taxon>Kitasatosporales</taxon>
        <taxon>Streptomycetaceae</taxon>
        <taxon>Streptomyces</taxon>
    </lineage>
</organism>
<dbReference type="Proteomes" id="UP001595993">
    <property type="component" value="Unassembled WGS sequence"/>
</dbReference>
<dbReference type="EMBL" id="JBHSFE010000026">
    <property type="protein sequence ID" value="MFC4611540.1"/>
    <property type="molecule type" value="Genomic_DNA"/>
</dbReference>
<evidence type="ECO:0000313" key="1">
    <source>
        <dbReference type="EMBL" id="MFC4611540.1"/>
    </source>
</evidence>
<name>A0ABV9GEQ1_9ACTN</name>
<proteinExistence type="predicted"/>
<evidence type="ECO:0000313" key="2">
    <source>
        <dbReference type="Proteomes" id="UP001595993"/>
    </source>
</evidence>
<accession>A0ABV9GEQ1</accession>
<keyword evidence="2" id="KW-1185">Reference proteome</keyword>
<sequence length="79" mass="9152">MARNGFPDDLVQMQCDWIRTYEELARRSPVASTTALRRRLILLSCRLTGHPFWTEAGRSSAARVELRHRARARGWREAA</sequence>
<protein>
    <submittedName>
        <fullName evidence="1">Uncharacterized protein</fullName>
    </submittedName>
</protein>
<reference evidence="2" key="1">
    <citation type="journal article" date="2019" name="Int. J. Syst. Evol. Microbiol.">
        <title>The Global Catalogue of Microorganisms (GCM) 10K type strain sequencing project: providing services to taxonomists for standard genome sequencing and annotation.</title>
        <authorList>
            <consortium name="The Broad Institute Genomics Platform"/>
            <consortium name="The Broad Institute Genome Sequencing Center for Infectious Disease"/>
            <person name="Wu L."/>
            <person name="Ma J."/>
        </authorList>
    </citation>
    <scope>NUCLEOTIDE SEQUENCE [LARGE SCALE GENOMIC DNA]</scope>
    <source>
        <strain evidence="2">CGMCC 4.7139</strain>
    </source>
</reference>
<comment type="caution">
    <text evidence="1">The sequence shown here is derived from an EMBL/GenBank/DDBJ whole genome shotgun (WGS) entry which is preliminary data.</text>
</comment>
<dbReference type="RefSeq" id="WP_381200788.1">
    <property type="nucleotide sequence ID" value="NZ_JBHSFE010000026.1"/>
</dbReference>